<evidence type="ECO:0000256" key="1">
    <source>
        <dbReference type="SAM" id="Phobius"/>
    </source>
</evidence>
<dbReference type="VEuPathDB" id="FungiDB:AeMF1_001159"/>
<protein>
    <submittedName>
        <fullName evidence="2">Uncharacterized protein</fullName>
    </submittedName>
</protein>
<keyword evidence="3" id="KW-1185">Reference proteome</keyword>
<feature type="transmembrane region" description="Helical" evidence="1">
    <location>
        <begin position="26"/>
        <end position="59"/>
    </location>
</feature>
<gene>
    <name evidence="2" type="ORF">Ae201684_016799</name>
</gene>
<sequence length="164" mass="18393">MEVVEATSKAADDVTPREMLSRYCSFMLALSVLSFMFIYSIWWMALFTIAVALAGYIAAEMIKETHVSTTRDVFGSSFSVSSNKIRARRQIMLAEYFYYASFLVCAFQCGGEAMLLVSMTVDMSYSYKNGWEIACMLLGSICIVALIYTTVLTAHLISHSHFVL</sequence>
<dbReference type="AlphaFoldDB" id="A0A6G0WBF4"/>
<name>A0A6G0WBF4_9STRA</name>
<evidence type="ECO:0000313" key="2">
    <source>
        <dbReference type="EMBL" id="KAF0724505.1"/>
    </source>
</evidence>
<feature type="transmembrane region" description="Helical" evidence="1">
    <location>
        <begin position="131"/>
        <end position="157"/>
    </location>
</feature>
<keyword evidence="1" id="KW-0472">Membrane</keyword>
<reference evidence="2 3" key="1">
    <citation type="submission" date="2019-07" db="EMBL/GenBank/DDBJ databases">
        <title>Genomics analysis of Aphanomyces spp. identifies a new class of oomycete effector associated with host adaptation.</title>
        <authorList>
            <person name="Gaulin E."/>
        </authorList>
    </citation>
    <scope>NUCLEOTIDE SEQUENCE [LARGE SCALE GENOMIC DNA]</scope>
    <source>
        <strain evidence="2 3">ATCC 201684</strain>
    </source>
</reference>
<evidence type="ECO:0000313" key="3">
    <source>
        <dbReference type="Proteomes" id="UP000481153"/>
    </source>
</evidence>
<proteinExistence type="predicted"/>
<accession>A0A6G0WBF4</accession>
<organism evidence="2 3">
    <name type="scientific">Aphanomyces euteiches</name>
    <dbReference type="NCBI Taxonomy" id="100861"/>
    <lineage>
        <taxon>Eukaryota</taxon>
        <taxon>Sar</taxon>
        <taxon>Stramenopiles</taxon>
        <taxon>Oomycota</taxon>
        <taxon>Saprolegniomycetes</taxon>
        <taxon>Saprolegniales</taxon>
        <taxon>Verrucalvaceae</taxon>
        <taxon>Aphanomyces</taxon>
    </lineage>
</organism>
<dbReference type="OrthoDB" id="69455at2759"/>
<dbReference type="Proteomes" id="UP000481153">
    <property type="component" value="Unassembled WGS sequence"/>
</dbReference>
<keyword evidence="1" id="KW-1133">Transmembrane helix</keyword>
<keyword evidence="1" id="KW-0812">Transmembrane</keyword>
<comment type="caution">
    <text evidence="2">The sequence shown here is derived from an EMBL/GenBank/DDBJ whole genome shotgun (WGS) entry which is preliminary data.</text>
</comment>
<feature type="transmembrane region" description="Helical" evidence="1">
    <location>
        <begin position="96"/>
        <end position="119"/>
    </location>
</feature>
<dbReference type="EMBL" id="VJMJ01000269">
    <property type="protein sequence ID" value="KAF0724505.1"/>
    <property type="molecule type" value="Genomic_DNA"/>
</dbReference>